<dbReference type="InterPro" id="IPR038495">
    <property type="entry name" value="ATPase_E_C"/>
</dbReference>
<dbReference type="RefSeq" id="WP_147599512.1">
    <property type="nucleotide sequence ID" value="NZ_BAABXP010000001.1"/>
</dbReference>
<comment type="caution">
    <text evidence="2">The sequence shown here is derived from an EMBL/GenBank/DDBJ whole genome shotgun (WGS) entry which is preliminary data.</text>
</comment>
<reference evidence="2 3" key="1">
    <citation type="submission" date="2024-06" db="EMBL/GenBank/DDBJ databases">
        <title>Genomic Encyclopedia of Type Strains, Phase IV (KMG-IV): sequencing the most valuable type-strain genomes for metagenomic binning, comparative biology and taxonomic classification.</title>
        <authorList>
            <person name="Goeker M."/>
        </authorList>
    </citation>
    <scope>NUCLEOTIDE SEQUENCE [LARGE SCALE GENOMIC DNA]</scope>
    <source>
        <strain evidence="2 3">DSM 29492</strain>
    </source>
</reference>
<accession>A0ABV2M294</accession>
<evidence type="ECO:0000313" key="2">
    <source>
        <dbReference type="EMBL" id="MET3750556.1"/>
    </source>
</evidence>
<dbReference type="EMBL" id="JBEPMJ010000012">
    <property type="protein sequence ID" value="MET3750556.1"/>
    <property type="molecule type" value="Genomic_DNA"/>
</dbReference>
<keyword evidence="3" id="KW-1185">Reference proteome</keyword>
<proteinExistence type="predicted"/>
<gene>
    <name evidence="2" type="ORF">ABID24_001808</name>
</gene>
<name>A0ABV2M294_9FIRM</name>
<protein>
    <submittedName>
        <fullName evidence="2">Vacuolar-type H+-ATPase subunit E/Vma4</fullName>
    </submittedName>
</protein>
<organism evidence="2 3">
    <name type="scientific">Blautia caecimuris</name>
    <dbReference type="NCBI Taxonomy" id="1796615"/>
    <lineage>
        <taxon>Bacteria</taxon>
        <taxon>Bacillati</taxon>
        <taxon>Bacillota</taxon>
        <taxon>Clostridia</taxon>
        <taxon>Lachnospirales</taxon>
        <taxon>Lachnospiraceae</taxon>
        <taxon>Blautia</taxon>
    </lineage>
</organism>
<sequence length="195" mass="22146">MTIDEKLQHFYEVSVEEAKEDAAKAIQEHRESLSQMLEDHKAARRQSAEAEVKAEAEHVRREINKALAAEQITLKRGWSRKQEELKETLFVEVKQKAQAFMETPEYMDYLCKQIQEVKSFAGEDEIQISLSSGDSSKLEALSQKTGAELTVSSDDFIGGIRAAIPQKNIMIDNSFLEGLESMRKEFKFDGGLKNE</sequence>
<evidence type="ECO:0000256" key="1">
    <source>
        <dbReference type="SAM" id="Coils"/>
    </source>
</evidence>
<feature type="coiled-coil region" evidence="1">
    <location>
        <begin position="15"/>
        <end position="69"/>
    </location>
</feature>
<dbReference type="SUPFAM" id="SSF160527">
    <property type="entry name" value="V-type ATPase subunit E-like"/>
    <property type="match status" value="1"/>
</dbReference>
<keyword evidence="1" id="KW-0175">Coiled coil</keyword>
<dbReference type="Gene3D" id="3.30.2320.30">
    <property type="entry name" value="ATP synthase, E subunit, C-terminal"/>
    <property type="match status" value="1"/>
</dbReference>
<evidence type="ECO:0000313" key="3">
    <source>
        <dbReference type="Proteomes" id="UP001549106"/>
    </source>
</evidence>
<dbReference type="Proteomes" id="UP001549106">
    <property type="component" value="Unassembled WGS sequence"/>
</dbReference>